<sequence length="241" mass="27448">MGKKSRRREKEPEHVWPAMSREELLTLLHQMRIDTDLLGGQADTSRLSKLLGKALRLGQTPCTSLPDCDLDPGSLPSWGELDREFHMAFFMCVGSLGEILLPRQLNREMHTNAWFRFRTWHAGIAYRLLEGEPLLEVIFSSILGDRRGKGLHEMEALMIPHTDDNSGIPYIFPVSVLEVLLMKQMLEANAARSDREPADLLCQWRLLPAHLIPMLELPDGQICRMQPRWPLQMCMAPKGSG</sequence>
<name>A0AAW1NNK2_9CHLO</name>
<proteinExistence type="predicted"/>
<evidence type="ECO:0000313" key="1">
    <source>
        <dbReference type="EMBL" id="KAK9786683.1"/>
    </source>
</evidence>
<reference evidence="1 2" key="1">
    <citation type="journal article" date="2024" name="Nat. Commun.">
        <title>Phylogenomics reveals the evolutionary origins of lichenization in chlorophyte algae.</title>
        <authorList>
            <person name="Puginier C."/>
            <person name="Libourel C."/>
            <person name="Otte J."/>
            <person name="Skaloud P."/>
            <person name="Haon M."/>
            <person name="Grisel S."/>
            <person name="Petersen M."/>
            <person name="Berrin J.G."/>
            <person name="Delaux P.M."/>
            <person name="Dal Grande F."/>
            <person name="Keller J."/>
        </authorList>
    </citation>
    <scope>NUCLEOTIDE SEQUENCE [LARGE SCALE GENOMIC DNA]</scope>
    <source>
        <strain evidence="1 2">SAG 2036</strain>
    </source>
</reference>
<dbReference type="AlphaFoldDB" id="A0AAW1NNK2"/>
<dbReference type="EMBL" id="JALJOQ010000266">
    <property type="protein sequence ID" value="KAK9786683.1"/>
    <property type="molecule type" value="Genomic_DNA"/>
</dbReference>
<protein>
    <submittedName>
        <fullName evidence="1">Uncharacterized protein</fullName>
    </submittedName>
</protein>
<keyword evidence="2" id="KW-1185">Reference proteome</keyword>
<comment type="caution">
    <text evidence="1">The sequence shown here is derived from an EMBL/GenBank/DDBJ whole genome shotgun (WGS) entry which is preliminary data.</text>
</comment>
<organism evidence="1 2">
    <name type="scientific">Symbiochloris irregularis</name>
    <dbReference type="NCBI Taxonomy" id="706552"/>
    <lineage>
        <taxon>Eukaryota</taxon>
        <taxon>Viridiplantae</taxon>
        <taxon>Chlorophyta</taxon>
        <taxon>core chlorophytes</taxon>
        <taxon>Trebouxiophyceae</taxon>
        <taxon>Trebouxiales</taxon>
        <taxon>Trebouxiaceae</taxon>
        <taxon>Symbiochloris</taxon>
    </lineage>
</organism>
<dbReference type="Proteomes" id="UP001465755">
    <property type="component" value="Unassembled WGS sequence"/>
</dbReference>
<gene>
    <name evidence="1" type="ORF">WJX73_001667</name>
</gene>
<accession>A0AAW1NNK2</accession>
<evidence type="ECO:0000313" key="2">
    <source>
        <dbReference type="Proteomes" id="UP001465755"/>
    </source>
</evidence>